<evidence type="ECO:0000256" key="20">
    <source>
        <dbReference type="RuleBase" id="RU362060"/>
    </source>
</evidence>
<evidence type="ECO:0000256" key="8">
    <source>
        <dbReference type="ARBA" id="ARBA00022729"/>
    </source>
</evidence>
<comment type="similarity">
    <text evidence="3">Belongs to the peroxidase family. Ascorbate peroxidase subfamily.</text>
</comment>
<feature type="binding site" evidence="17">
    <location>
        <position position="241"/>
    </location>
    <ligand>
        <name>Ca(2+)</name>
        <dbReference type="ChEBI" id="CHEBI:29108"/>
        <label>2</label>
    </ligand>
</feature>
<comment type="similarity">
    <text evidence="20">Belongs to the peroxidase family. Classical plant (class III) peroxidase subfamily.</text>
</comment>
<feature type="active site" description="Proton acceptor" evidence="15">
    <location>
        <position position="66"/>
    </location>
</feature>
<evidence type="ECO:0000256" key="4">
    <source>
        <dbReference type="ARBA" id="ARBA00012313"/>
    </source>
</evidence>
<keyword evidence="22" id="KW-1185">Reference proteome</keyword>
<evidence type="ECO:0000256" key="13">
    <source>
        <dbReference type="ARBA" id="ARBA00023180"/>
    </source>
</evidence>
<keyword evidence="20" id="KW-0964">Secreted</keyword>
<dbReference type="CDD" id="cd00693">
    <property type="entry name" value="secretory_peroxidase"/>
    <property type="match status" value="1"/>
</dbReference>
<dbReference type="InterPro" id="IPR010255">
    <property type="entry name" value="Haem_peroxidase_sf"/>
</dbReference>
<keyword evidence="8 20" id="KW-0732">Signal</keyword>
<keyword evidence="13" id="KW-0325">Glycoprotein</keyword>
<evidence type="ECO:0000256" key="17">
    <source>
        <dbReference type="PIRSR" id="PIRSR600823-3"/>
    </source>
</evidence>
<dbReference type="EC" id="1.11.1.7" evidence="4 20"/>
<dbReference type="FunFam" id="1.10.520.10:FF:000009">
    <property type="entry name" value="Peroxidase"/>
    <property type="match status" value="1"/>
</dbReference>
<evidence type="ECO:0000256" key="3">
    <source>
        <dbReference type="ARBA" id="ARBA00006873"/>
    </source>
</evidence>
<dbReference type="RefSeq" id="XP_020108429.1">
    <property type="nucleotide sequence ID" value="XM_020252840.1"/>
</dbReference>
<feature type="disulfide bond" evidence="19">
    <location>
        <begin position="35"/>
        <end position="115"/>
    </location>
</feature>
<dbReference type="OrthoDB" id="2113341at2759"/>
<keyword evidence="14 20" id="KW-0376">Hydrogen peroxide</keyword>
<feature type="disulfide bond" evidence="19">
    <location>
        <begin position="68"/>
        <end position="73"/>
    </location>
</feature>
<dbReference type="Proteomes" id="UP000515123">
    <property type="component" value="Linkage group 18"/>
</dbReference>
<feature type="binding site" evidence="17">
    <location>
        <position position="70"/>
    </location>
    <ligand>
        <name>Ca(2+)</name>
        <dbReference type="ChEBI" id="CHEBI:29108"/>
        <label>1</label>
    </ligand>
</feature>
<gene>
    <name evidence="23" type="primary">LOC109724135</name>
</gene>
<accession>A0A6P5GKC7</accession>
<evidence type="ECO:0000256" key="18">
    <source>
        <dbReference type="PIRSR" id="PIRSR600823-4"/>
    </source>
</evidence>
<dbReference type="SUPFAM" id="SSF48113">
    <property type="entry name" value="Heme-dependent peroxidases"/>
    <property type="match status" value="1"/>
</dbReference>
<evidence type="ECO:0000256" key="9">
    <source>
        <dbReference type="ARBA" id="ARBA00022837"/>
    </source>
</evidence>
<feature type="binding site" evidence="17">
    <location>
        <position position="238"/>
    </location>
    <ligand>
        <name>Ca(2+)</name>
        <dbReference type="ChEBI" id="CHEBI:29108"/>
        <label>2</label>
    </ligand>
</feature>
<evidence type="ECO:0000256" key="16">
    <source>
        <dbReference type="PIRSR" id="PIRSR600823-2"/>
    </source>
</evidence>
<evidence type="ECO:0000256" key="10">
    <source>
        <dbReference type="ARBA" id="ARBA00023002"/>
    </source>
</evidence>
<dbReference type="Pfam" id="PF00141">
    <property type="entry name" value="peroxidase"/>
    <property type="match status" value="1"/>
</dbReference>
<evidence type="ECO:0000256" key="1">
    <source>
        <dbReference type="ARBA" id="ARBA00000189"/>
    </source>
</evidence>
<comment type="cofactor">
    <cofactor evidence="17 20">
        <name>Ca(2+)</name>
        <dbReference type="ChEBI" id="CHEBI:29108"/>
    </cofactor>
    <text evidence="17 20">Binds 2 calcium ions per subunit.</text>
</comment>
<dbReference type="PANTHER" id="PTHR31388:SF247">
    <property type="entry name" value="PEROXIDASE"/>
    <property type="match status" value="1"/>
</dbReference>
<dbReference type="GO" id="GO:0020037">
    <property type="term" value="F:heme binding"/>
    <property type="evidence" value="ECO:0007669"/>
    <property type="project" value="UniProtKB-UniRule"/>
</dbReference>
<dbReference type="GO" id="GO:0006979">
    <property type="term" value="P:response to oxidative stress"/>
    <property type="evidence" value="ECO:0007669"/>
    <property type="project" value="UniProtKB-UniRule"/>
</dbReference>
<name>A0A6P5GKC7_ANACO</name>
<dbReference type="PRINTS" id="PR00461">
    <property type="entry name" value="PLPEROXIDASE"/>
</dbReference>
<dbReference type="InterPro" id="IPR033905">
    <property type="entry name" value="Secretory_peroxidase"/>
</dbReference>
<dbReference type="PROSITE" id="PS00436">
    <property type="entry name" value="PEROXIDASE_2"/>
    <property type="match status" value="1"/>
</dbReference>
<dbReference type="GO" id="GO:0005576">
    <property type="term" value="C:extracellular region"/>
    <property type="evidence" value="ECO:0007669"/>
    <property type="project" value="UniProtKB-SubCell"/>
</dbReference>
<dbReference type="InterPro" id="IPR002016">
    <property type="entry name" value="Haem_peroxidase"/>
</dbReference>
<feature type="site" description="Transition state stabilizer" evidence="18">
    <location>
        <position position="62"/>
    </location>
</feature>
<comment type="catalytic activity">
    <reaction evidence="1 20">
        <text>2 a phenolic donor + H2O2 = 2 a phenolic radical donor + 2 H2O</text>
        <dbReference type="Rhea" id="RHEA:56136"/>
        <dbReference type="ChEBI" id="CHEBI:15377"/>
        <dbReference type="ChEBI" id="CHEBI:16240"/>
        <dbReference type="ChEBI" id="CHEBI:139520"/>
        <dbReference type="ChEBI" id="CHEBI:139521"/>
        <dbReference type="EC" id="1.11.1.7"/>
    </reaction>
</comment>
<feature type="binding site" evidence="17">
    <location>
        <position position="246"/>
    </location>
    <ligand>
        <name>Ca(2+)</name>
        <dbReference type="ChEBI" id="CHEBI:29108"/>
        <label>2</label>
    </ligand>
</feature>
<evidence type="ECO:0000256" key="12">
    <source>
        <dbReference type="ARBA" id="ARBA00023157"/>
    </source>
</evidence>
<dbReference type="Gene3D" id="1.10.520.10">
    <property type="match status" value="1"/>
</dbReference>
<dbReference type="PRINTS" id="PR00458">
    <property type="entry name" value="PEROXIDASE"/>
</dbReference>
<dbReference type="FunFam" id="1.10.420.10:FF:000006">
    <property type="entry name" value="Peroxidase"/>
    <property type="match status" value="1"/>
</dbReference>
<keyword evidence="10 20" id="KW-0560">Oxidoreductase</keyword>
<dbReference type="GO" id="GO:0140825">
    <property type="term" value="F:lactoperoxidase activity"/>
    <property type="evidence" value="ECO:0007669"/>
    <property type="project" value="UniProtKB-EC"/>
</dbReference>
<comment type="function">
    <text evidence="20">Removal of H(2)O(2), oxidation of toxic reductants, biosynthesis and degradation of lignin, suberization, auxin catabolism, response to environmental stresses such as wounding, pathogen attack and oxidative stress.</text>
</comment>
<comment type="subcellular location">
    <subcellularLocation>
        <location evidence="2 20">Secreted</location>
    </subcellularLocation>
</comment>
<keyword evidence="12 19" id="KW-1015">Disulfide bond</keyword>
<evidence type="ECO:0000256" key="6">
    <source>
        <dbReference type="ARBA" id="ARBA00022617"/>
    </source>
</evidence>
<dbReference type="AlphaFoldDB" id="A0A6P5GKC7"/>
<dbReference type="GeneID" id="109724135"/>
<keyword evidence="6 20" id="KW-0349">Heme</keyword>
<keyword evidence="7 17" id="KW-0479">Metal-binding</keyword>
<evidence type="ECO:0000256" key="19">
    <source>
        <dbReference type="PIRSR" id="PIRSR600823-5"/>
    </source>
</evidence>
<feature type="disulfide bond" evidence="19">
    <location>
        <begin position="200"/>
        <end position="225"/>
    </location>
</feature>
<evidence type="ECO:0000259" key="21">
    <source>
        <dbReference type="PROSITE" id="PS50873"/>
    </source>
</evidence>
<reference evidence="23" key="2">
    <citation type="submission" date="2025-08" db="UniProtKB">
        <authorList>
            <consortium name="RefSeq"/>
        </authorList>
    </citation>
    <scope>IDENTIFICATION</scope>
    <source>
        <tissue evidence="23">Leaf</tissue>
    </source>
</reference>
<keyword evidence="11 17" id="KW-0408">Iron</keyword>
<organism evidence="22 23">
    <name type="scientific">Ananas comosus</name>
    <name type="common">Pineapple</name>
    <name type="synonym">Ananas ananas</name>
    <dbReference type="NCBI Taxonomy" id="4615"/>
    <lineage>
        <taxon>Eukaryota</taxon>
        <taxon>Viridiplantae</taxon>
        <taxon>Streptophyta</taxon>
        <taxon>Embryophyta</taxon>
        <taxon>Tracheophyta</taxon>
        <taxon>Spermatophyta</taxon>
        <taxon>Magnoliopsida</taxon>
        <taxon>Liliopsida</taxon>
        <taxon>Poales</taxon>
        <taxon>Bromeliaceae</taxon>
        <taxon>Bromelioideae</taxon>
        <taxon>Ananas</taxon>
    </lineage>
</organism>
<keyword evidence="5 20" id="KW-0575">Peroxidase</keyword>
<feature type="binding site" evidence="16">
    <location>
        <position position="163"/>
    </location>
    <ligand>
        <name>substrate</name>
    </ligand>
</feature>
<feature type="chain" id="PRO_5028502178" description="Peroxidase" evidence="20">
    <location>
        <begin position="25"/>
        <end position="318"/>
    </location>
</feature>
<evidence type="ECO:0000256" key="5">
    <source>
        <dbReference type="ARBA" id="ARBA00022559"/>
    </source>
</evidence>
<feature type="binding site" evidence="17">
    <location>
        <position position="88"/>
    </location>
    <ligand>
        <name>Ca(2+)</name>
        <dbReference type="ChEBI" id="CHEBI:29108"/>
        <label>1</label>
    </ligand>
</feature>
<proteinExistence type="inferred from homology"/>
<feature type="binding site" evidence="17">
    <location>
        <position position="72"/>
    </location>
    <ligand>
        <name>Ca(2+)</name>
        <dbReference type="ChEBI" id="CHEBI:29108"/>
        <label>1</label>
    </ligand>
</feature>
<dbReference type="PROSITE" id="PS00435">
    <property type="entry name" value="PEROXIDASE_1"/>
    <property type="match status" value="1"/>
</dbReference>
<feature type="binding site" evidence="17">
    <location>
        <position position="74"/>
    </location>
    <ligand>
        <name>Ca(2+)</name>
        <dbReference type="ChEBI" id="CHEBI:29108"/>
        <label>1</label>
    </ligand>
</feature>
<evidence type="ECO:0000256" key="2">
    <source>
        <dbReference type="ARBA" id="ARBA00004613"/>
    </source>
</evidence>
<dbReference type="PROSITE" id="PS50873">
    <property type="entry name" value="PEROXIDASE_4"/>
    <property type="match status" value="1"/>
</dbReference>
<feature type="signal peptide" evidence="20">
    <location>
        <begin position="1"/>
        <end position="24"/>
    </location>
</feature>
<dbReference type="PANTHER" id="PTHR31388">
    <property type="entry name" value="PEROXIDASE 72-RELATED"/>
    <property type="match status" value="1"/>
</dbReference>
<dbReference type="InterPro" id="IPR019793">
    <property type="entry name" value="Peroxidases_heam-ligand_BS"/>
</dbReference>
<comment type="cofactor">
    <cofactor evidence="17 20">
        <name>heme b</name>
        <dbReference type="ChEBI" id="CHEBI:60344"/>
    </cofactor>
    <text evidence="17 20">Binds 1 heme b (iron(II)-protoporphyrin IX) group per subunit.</text>
</comment>
<evidence type="ECO:0000256" key="14">
    <source>
        <dbReference type="ARBA" id="ARBA00023324"/>
    </source>
</evidence>
<dbReference type="GO" id="GO:0046872">
    <property type="term" value="F:metal ion binding"/>
    <property type="evidence" value="ECO:0007669"/>
    <property type="project" value="UniProtKB-UniRule"/>
</dbReference>
<keyword evidence="9 17" id="KW-0106">Calcium</keyword>
<protein>
    <recommendedName>
        <fullName evidence="4 20">Peroxidase</fullName>
        <ecNumber evidence="4 20">1.11.1.7</ecNumber>
    </recommendedName>
</protein>
<evidence type="ECO:0000313" key="23">
    <source>
        <dbReference type="RefSeq" id="XP_020108429.1"/>
    </source>
</evidence>
<evidence type="ECO:0000256" key="15">
    <source>
        <dbReference type="PIRSR" id="PIRSR600823-1"/>
    </source>
</evidence>
<dbReference type="InterPro" id="IPR019794">
    <property type="entry name" value="Peroxidases_AS"/>
</dbReference>
<feature type="binding site" description="axial binding residue" evidence="17">
    <location>
        <position position="193"/>
    </location>
    <ligand>
        <name>heme b</name>
        <dbReference type="ChEBI" id="CHEBI:60344"/>
    </ligand>
    <ligandPart>
        <name>Fe</name>
        <dbReference type="ChEBI" id="CHEBI:18248"/>
    </ligandPart>
</feature>
<evidence type="ECO:0000313" key="22">
    <source>
        <dbReference type="Proteomes" id="UP000515123"/>
    </source>
</evidence>
<reference evidence="22" key="1">
    <citation type="journal article" date="2015" name="Nat. Genet.">
        <title>The pineapple genome and the evolution of CAM photosynthesis.</title>
        <authorList>
            <person name="Ming R."/>
            <person name="VanBuren R."/>
            <person name="Wai C.M."/>
            <person name="Tang H."/>
            <person name="Schatz M.C."/>
            <person name="Bowers J.E."/>
            <person name="Lyons E."/>
            <person name="Wang M.L."/>
            <person name="Chen J."/>
            <person name="Biggers E."/>
            <person name="Zhang J."/>
            <person name="Huang L."/>
            <person name="Zhang L."/>
            <person name="Miao W."/>
            <person name="Zhang J."/>
            <person name="Ye Z."/>
            <person name="Miao C."/>
            <person name="Lin Z."/>
            <person name="Wang H."/>
            <person name="Zhou H."/>
            <person name="Yim W.C."/>
            <person name="Priest H.D."/>
            <person name="Zheng C."/>
            <person name="Woodhouse M."/>
            <person name="Edger P.P."/>
            <person name="Guyot R."/>
            <person name="Guo H.B."/>
            <person name="Guo H."/>
            <person name="Zheng G."/>
            <person name="Singh R."/>
            <person name="Sharma A."/>
            <person name="Min X."/>
            <person name="Zheng Y."/>
            <person name="Lee H."/>
            <person name="Gurtowski J."/>
            <person name="Sedlazeck F.J."/>
            <person name="Harkess A."/>
            <person name="McKain M.R."/>
            <person name="Liao Z."/>
            <person name="Fang J."/>
            <person name="Liu J."/>
            <person name="Zhang X."/>
            <person name="Zhang Q."/>
            <person name="Hu W."/>
            <person name="Qin Y."/>
            <person name="Wang K."/>
            <person name="Chen L.Y."/>
            <person name="Shirley N."/>
            <person name="Lin Y.R."/>
            <person name="Liu L.Y."/>
            <person name="Hernandez A.G."/>
            <person name="Wright C.L."/>
            <person name="Bulone V."/>
            <person name="Tuskan G.A."/>
            <person name="Heath K."/>
            <person name="Zee F."/>
            <person name="Moore P.H."/>
            <person name="Sunkar R."/>
            <person name="Leebens-Mack J.H."/>
            <person name="Mockler T."/>
            <person name="Bennetzen J.L."/>
            <person name="Freeling M."/>
            <person name="Sankoff D."/>
            <person name="Paterson A.H."/>
            <person name="Zhu X."/>
            <person name="Yang X."/>
            <person name="Smith J.A."/>
            <person name="Cushman J.C."/>
            <person name="Paull R.E."/>
            <person name="Yu Q."/>
        </authorList>
    </citation>
    <scope>NUCLEOTIDE SEQUENCE [LARGE SCALE GENOMIC DNA]</scope>
    <source>
        <strain evidence="22">cv. F153</strain>
    </source>
</reference>
<feature type="binding site" evidence="17">
    <location>
        <position position="194"/>
    </location>
    <ligand>
        <name>Ca(2+)</name>
        <dbReference type="ChEBI" id="CHEBI:29108"/>
        <label>2</label>
    </ligand>
</feature>
<dbReference type="GO" id="GO:0042744">
    <property type="term" value="P:hydrogen peroxide catabolic process"/>
    <property type="evidence" value="ECO:0007669"/>
    <property type="project" value="UniProtKB-KW"/>
</dbReference>
<feature type="domain" description="Plant heme peroxidase family profile" evidence="21">
    <location>
        <begin position="25"/>
        <end position="318"/>
    </location>
</feature>
<dbReference type="InterPro" id="IPR000823">
    <property type="entry name" value="Peroxidase_pln"/>
</dbReference>
<feature type="binding site" evidence="17">
    <location>
        <position position="76"/>
    </location>
    <ligand>
        <name>Ca(2+)</name>
        <dbReference type="ChEBI" id="CHEBI:29108"/>
        <label>1</label>
    </ligand>
</feature>
<feature type="binding site" evidence="17">
    <location>
        <position position="67"/>
    </location>
    <ligand>
        <name>Ca(2+)</name>
        <dbReference type="ChEBI" id="CHEBI:29108"/>
        <label>1</label>
    </ligand>
</feature>
<sequence length="318" mass="33675">MASRASALSCCCCCFFILTSLASAQLSSTFYDSSCPLALLTIETAVVVAVTAERRMGASLLRLHFHDCFVQGCDGSVLLDDTSTFTGEKSAFPNKGSLRGFDVVDTIKALLEIVCPQTVSCADILAVAARDSVVALGGPSWTVLLGRRDSTTASLSAANSDLPSPFSSLNGLISAFAKKGLSTSDMVALSGAHTIGDARCTNFRTRIYNETNIDSSFATALQANCPFSGGDNNLAPLDTSTPTIFDNFYYNNLVNKEGLLHSDQQLFNGGSTDSQVSSYTTNSAQFFRDFATAIVKMGNISPLTGSSGEIRTNCRKIN</sequence>
<feature type="disulfide bond" evidence="19">
    <location>
        <begin position="121"/>
        <end position="314"/>
    </location>
</feature>
<evidence type="ECO:0000256" key="11">
    <source>
        <dbReference type="ARBA" id="ARBA00023004"/>
    </source>
</evidence>
<evidence type="ECO:0000256" key="7">
    <source>
        <dbReference type="ARBA" id="ARBA00022723"/>
    </source>
</evidence>
<dbReference type="Gene3D" id="1.10.420.10">
    <property type="entry name" value="Peroxidase, domain 2"/>
    <property type="match status" value="1"/>
</dbReference>